<name>A0A4Y9Z879_9APHY</name>
<dbReference type="STRING" id="34475.A0A4Y9Z879"/>
<evidence type="ECO:0000313" key="7">
    <source>
        <dbReference type="Proteomes" id="UP000298390"/>
    </source>
</evidence>
<dbReference type="Proteomes" id="UP000298390">
    <property type="component" value="Unassembled WGS sequence"/>
</dbReference>
<sequence length="568" mass="63677">MCLACHVARRVFCRSAYNPAIAFAPARTCLACHRSLAVPRYRFISLEGHRAVHCARKAPESSPPTTVTPEEPKSSGRNLSLSDADLEARLATVAYQEGKRLAVSLHKRYKKNGYVTTQRTLRALLSESFDTELLEFYEKALCLKADATVWAKLVHNASVKSSAATAVALYETALKSGVRPSTALLHPVLRALCSGSLRPPTEASIDRAIDLYRQFTKVHQDAESIPGDGPTSDAAQDQTEEGRRKSNVPTPDIAIYNTLLRAVASSANIKKYFPIALSLVEDLHSRDLAIDAMTSTSLIVLLMRTSPTYKEAYEAYRSFTQSGKHHLDAKGYAAVLHTFYHRVPSTQIPSAHLFFQIIKDMRAAGFPASAEVYNMVLQRLAIFASKISANAKVPLEDRQAELTRVAAQIKHVHQALRLDSLTPDTKLWTQLMDTYQRAQCFEDALSIWDIMYHSSLHDNASVSVILDACAYANAYGRATKIWDDLTATRFPLNMRHWKAWLECLCRMGRFEEALKVLCIEMDGWRGQYKIAPDVECARIILSFASPKNEQEVVLERIKQYLPEIWRKL</sequence>
<feature type="region of interest" description="Disordered" evidence="5">
    <location>
        <begin position="221"/>
        <end position="249"/>
    </location>
</feature>
<feature type="region of interest" description="Disordered" evidence="5">
    <location>
        <begin position="55"/>
        <end position="79"/>
    </location>
</feature>
<accession>A0A4Y9Z879</accession>
<evidence type="ECO:0000256" key="5">
    <source>
        <dbReference type="SAM" id="MobiDB-lite"/>
    </source>
</evidence>
<comment type="similarity">
    <text evidence="1">Belongs to the CCM1 family.</text>
</comment>
<evidence type="ECO:0008006" key="8">
    <source>
        <dbReference type="Google" id="ProtNLM"/>
    </source>
</evidence>
<dbReference type="Gene3D" id="1.25.40.10">
    <property type="entry name" value="Tetratricopeptide repeat domain"/>
    <property type="match status" value="2"/>
</dbReference>
<keyword evidence="2" id="KW-0677">Repeat</keyword>
<comment type="subunit">
    <text evidence="4">Binds to mitochondrial small subunit 15S rRNA.</text>
</comment>
<dbReference type="EMBL" id="SEKV01000002">
    <property type="protein sequence ID" value="TFY70011.1"/>
    <property type="molecule type" value="Genomic_DNA"/>
</dbReference>
<dbReference type="InterPro" id="IPR011990">
    <property type="entry name" value="TPR-like_helical_dom_sf"/>
</dbReference>
<dbReference type="AlphaFoldDB" id="A0A4Y9Z879"/>
<evidence type="ECO:0000256" key="1">
    <source>
        <dbReference type="ARBA" id="ARBA00006192"/>
    </source>
</evidence>
<comment type="function">
    <text evidence="3">Regulates mitochondrial small subunit maturation by controlling 15S rRNA 5'-end processing. Localizes to the 5' precursor of the 15S rRNA in a position that is subsequently occupied by mS47 in the mature yeast mtSSU. Uses structure and sequence-specific RNA recognition, binding to a single-stranded region of the precursor and specifically recognizing bases -6 to -1. The exchange of Ccm1 for mS47 is coupled to the irreversible removal of precursor rRNA that is accompanied by conformational changes of the mitoribosomal proteins uS5m and mS26. These conformational changes signal completion of 5'-end rRNA processing through protection of the mature 5'-end of the 15S rRNA and stabilization of mS47. The removal of the 5' precursor together with the dissociation of Ccm1 may be catalyzed by the 5'-3' exoribonuclease Pet127. Involved in the specific removal of group I introns in mitochondrial encoded transcripts.</text>
</comment>
<dbReference type="PANTHER" id="PTHR47447">
    <property type="entry name" value="OS03G0856100 PROTEIN"/>
    <property type="match status" value="1"/>
</dbReference>
<dbReference type="Pfam" id="PF01535">
    <property type="entry name" value="PPR"/>
    <property type="match status" value="1"/>
</dbReference>
<proteinExistence type="inferred from homology"/>
<protein>
    <recommendedName>
        <fullName evidence="8">Pentatricopeptide repeat protein</fullName>
    </recommendedName>
</protein>
<comment type="caution">
    <text evidence="6">The sequence shown here is derived from an EMBL/GenBank/DDBJ whole genome shotgun (WGS) entry which is preliminary data.</text>
</comment>
<evidence type="ECO:0000256" key="3">
    <source>
        <dbReference type="ARBA" id="ARBA00044493"/>
    </source>
</evidence>
<evidence type="ECO:0000256" key="4">
    <source>
        <dbReference type="ARBA" id="ARBA00044511"/>
    </source>
</evidence>
<evidence type="ECO:0000256" key="2">
    <source>
        <dbReference type="ARBA" id="ARBA00022737"/>
    </source>
</evidence>
<evidence type="ECO:0000313" key="6">
    <source>
        <dbReference type="EMBL" id="TFY70011.1"/>
    </source>
</evidence>
<dbReference type="PANTHER" id="PTHR47447:SF17">
    <property type="entry name" value="OS12G0638900 PROTEIN"/>
    <property type="match status" value="1"/>
</dbReference>
<reference evidence="6 7" key="1">
    <citation type="submission" date="2019-01" db="EMBL/GenBank/DDBJ databases">
        <title>Genome sequencing of the rare red list fungi Fomitopsis rosea.</title>
        <authorList>
            <person name="Buettner E."/>
            <person name="Kellner H."/>
        </authorList>
    </citation>
    <scope>NUCLEOTIDE SEQUENCE [LARGE SCALE GENOMIC DNA]</scope>
    <source>
        <strain evidence="6 7">DSM 105464</strain>
    </source>
</reference>
<organism evidence="6 7">
    <name type="scientific">Rhodofomes roseus</name>
    <dbReference type="NCBI Taxonomy" id="34475"/>
    <lineage>
        <taxon>Eukaryota</taxon>
        <taxon>Fungi</taxon>
        <taxon>Dikarya</taxon>
        <taxon>Basidiomycota</taxon>
        <taxon>Agaricomycotina</taxon>
        <taxon>Agaricomycetes</taxon>
        <taxon>Polyporales</taxon>
        <taxon>Rhodofomes</taxon>
    </lineage>
</organism>
<gene>
    <name evidence="6" type="ORF">EVJ58_g110</name>
</gene>
<dbReference type="InterPro" id="IPR002885">
    <property type="entry name" value="PPR_rpt"/>
</dbReference>